<keyword evidence="3 8" id="KW-0349">Heme</keyword>
<dbReference type="EMBL" id="JAAONZ010000003">
    <property type="protein sequence ID" value="NHO64925.1"/>
    <property type="molecule type" value="Genomic_DNA"/>
</dbReference>
<comment type="PTM">
    <text evidence="8">Binds 2 heme c groups covalently per subunit.</text>
</comment>
<dbReference type="InterPro" id="IPR036909">
    <property type="entry name" value="Cyt_c-like_dom_sf"/>
</dbReference>
<feature type="binding site" description="covalent" evidence="8">
    <location>
        <position position="129"/>
    </location>
    <ligand>
        <name>heme c</name>
        <dbReference type="ChEBI" id="CHEBI:61717"/>
        <label>2</label>
    </ligand>
</feature>
<dbReference type="InterPro" id="IPR024167">
    <property type="entry name" value="Cytochrome_c4-like"/>
</dbReference>
<sequence length="204" mass="21406">MWISVLFTVAAVVSHAGEPSAAAVVFQSQCSSCHGADARGAEIGPSLAGQQADYLSRQLQHFQSGLRGRDPRDAQGAMMAATAQSVVASLSDAQLQALMAYLSELSPSSSAVATDGDLRRGANYYNASCGGCHGAQAQGNPLMHAPRLAGLSGAYLQRQFQHFAQGVRGTHKEDRLGRQMKMMATSLPDAKTLADVIAFITAQP</sequence>
<feature type="domain" description="Cytochrome c" evidence="10">
    <location>
        <begin position="17"/>
        <end position="106"/>
    </location>
</feature>
<dbReference type="GO" id="GO:0005506">
    <property type="term" value="F:iron ion binding"/>
    <property type="evidence" value="ECO:0007669"/>
    <property type="project" value="InterPro"/>
</dbReference>
<reference evidence="11" key="1">
    <citation type="submission" date="2020-03" db="EMBL/GenBank/DDBJ databases">
        <authorList>
            <person name="Guo F."/>
        </authorList>
    </citation>
    <scope>NUCLEOTIDE SEQUENCE</scope>
    <source>
        <strain evidence="11">JCM 30134</strain>
    </source>
</reference>
<dbReference type="AlphaFoldDB" id="A0A9E5MLX7"/>
<feature type="binding site" description="covalent" evidence="8">
    <location>
        <position position="132"/>
    </location>
    <ligand>
        <name>heme c</name>
        <dbReference type="ChEBI" id="CHEBI:61717"/>
        <label>2</label>
    </ligand>
</feature>
<protein>
    <submittedName>
        <fullName evidence="11">C-type cytochrome</fullName>
    </submittedName>
</protein>
<feature type="binding site" description="axial binding residue" evidence="9">
    <location>
        <position position="180"/>
    </location>
    <ligand>
        <name>heme c</name>
        <dbReference type="ChEBI" id="CHEBI:61717"/>
        <label>2</label>
    </ligand>
    <ligandPart>
        <name>Fe</name>
        <dbReference type="ChEBI" id="CHEBI:18248"/>
    </ligandPart>
</feature>
<feature type="binding site" description="axial binding residue" evidence="9">
    <location>
        <position position="133"/>
    </location>
    <ligand>
        <name>heme c</name>
        <dbReference type="ChEBI" id="CHEBI:61717"/>
        <label>2</label>
    </ligand>
    <ligandPart>
        <name>Fe</name>
        <dbReference type="ChEBI" id="CHEBI:18248"/>
    </ligandPart>
</feature>
<keyword evidence="5" id="KW-0574">Periplasm</keyword>
<evidence type="ECO:0000313" key="11">
    <source>
        <dbReference type="EMBL" id="NHO64925.1"/>
    </source>
</evidence>
<dbReference type="SUPFAM" id="SSF46626">
    <property type="entry name" value="Cytochrome c"/>
    <property type="match status" value="2"/>
</dbReference>
<name>A0A9E5MLX7_9GAMM</name>
<evidence type="ECO:0000259" key="10">
    <source>
        <dbReference type="PROSITE" id="PS51007"/>
    </source>
</evidence>
<feature type="binding site" description="covalent" evidence="8">
    <location>
        <position position="33"/>
    </location>
    <ligand>
        <name>heme c</name>
        <dbReference type="ChEBI" id="CHEBI:61717"/>
        <label>1</label>
    </ligand>
</feature>
<keyword evidence="7 9" id="KW-0408">Iron</keyword>
<dbReference type="Gene3D" id="1.10.760.10">
    <property type="entry name" value="Cytochrome c-like domain"/>
    <property type="match status" value="2"/>
</dbReference>
<dbReference type="Proteomes" id="UP000787472">
    <property type="component" value="Unassembled WGS sequence"/>
</dbReference>
<proteinExistence type="predicted"/>
<evidence type="ECO:0000256" key="7">
    <source>
        <dbReference type="ARBA" id="ARBA00023004"/>
    </source>
</evidence>
<evidence type="ECO:0000256" key="6">
    <source>
        <dbReference type="ARBA" id="ARBA00022982"/>
    </source>
</evidence>
<feature type="domain" description="Cytochrome c" evidence="10">
    <location>
        <begin position="116"/>
        <end position="204"/>
    </location>
</feature>
<evidence type="ECO:0000256" key="5">
    <source>
        <dbReference type="ARBA" id="ARBA00022764"/>
    </source>
</evidence>
<dbReference type="PANTHER" id="PTHR33751">
    <property type="entry name" value="CBB3-TYPE CYTOCHROME C OXIDASE SUBUNIT FIXP"/>
    <property type="match status" value="1"/>
</dbReference>
<dbReference type="GO" id="GO:0020037">
    <property type="term" value="F:heme binding"/>
    <property type="evidence" value="ECO:0007669"/>
    <property type="project" value="InterPro"/>
</dbReference>
<dbReference type="PANTHER" id="PTHR33751:SF9">
    <property type="entry name" value="CYTOCHROME C4"/>
    <property type="match status" value="1"/>
</dbReference>
<dbReference type="PROSITE" id="PS51007">
    <property type="entry name" value="CYTC"/>
    <property type="match status" value="2"/>
</dbReference>
<feature type="binding site" description="axial binding residue" evidence="9">
    <location>
        <position position="34"/>
    </location>
    <ligand>
        <name>heme c</name>
        <dbReference type="ChEBI" id="CHEBI:61717"/>
        <label>1</label>
    </ligand>
    <ligandPart>
        <name>Fe</name>
        <dbReference type="ChEBI" id="CHEBI:18248"/>
    </ligandPart>
</feature>
<dbReference type="Pfam" id="PF00034">
    <property type="entry name" value="Cytochrom_C"/>
    <property type="match status" value="2"/>
</dbReference>
<comment type="subcellular location">
    <subcellularLocation>
        <location evidence="1">Periplasm</location>
    </subcellularLocation>
</comment>
<evidence type="ECO:0000256" key="9">
    <source>
        <dbReference type="PIRSR" id="PIRSR000005-2"/>
    </source>
</evidence>
<keyword evidence="6" id="KW-0249">Electron transport</keyword>
<evidence type="ECO:0000256" key="3">
    <source>
        <dbReference type="ARBA" id="ARBA00022617"/>
    </source>
</evidence>
<feature type="binding site" description="covalent" evidence="8">
    <location>
        <position position="30"/>
    </location>
    <ligand>
        <name>heme c</name>
        <dbReference type="ChEBI" id="CHEBI:61717"/>
        <label>1</label>
    </ligand>
</feature>
<dbReference type="GO" id="GO:0009055">
    <property type="term" value="F:electron transfer activity"/>
    <property type="evidence" value="ECO:0007669"/>
    <property type="project" value="InterPro"/>
</dbReference>
<dbReference type="InterPro" id="IPR050597">
    <property type="entry name" value="Cytochrome_c_Oxidase_Subunit"/>
</dbReference>
<organism evidence="11 12">
    <name type="scientific">Pseudomaricurvus hydrocarbonicus</name>
    <dbReference type="NCBI Taxonomy" id="1470433"/>
    <lineage>
        <taxon>Bacteria</taxon>
        <taxon>Pseudomonadati</taxon>
        <taxon>Pseudomonadota</taxon>
        <taxon>Gammaproteobacteria</taxon>
        <taxon>Cellvibrionales</taxon>
        <taxon>Cellvibrionaceae</taxon>
        <taxon>Pseudomaricurvus</taxon>
    </lineage>
</organism>
<accession>A0A9E5MLX7</accession>
<evidence type="ECO:0000256" key="4">
    <source>
        <dbReference type="ARBA" id="ARBA00022723"/>
    </source>
</evidence>
<keyword evidence="12" id="KW-1185">Reference proteome</keyword>
<dbReference type="PIRSF" id="PIRSF000005">
    <property type="entry name" value="Cytochrome_c4"/>
    <property type="match status" value="1"/>
</dbReference>
<evidence type="ECO:0000313" key="12">
    <source>
        <dbReference type="Proteomes" id="UP000787472"/>
    </source>
</evidence>
<evidence type="ECO:0000256" key="8">
    <source>
        <dbReference type="PIRSR" id="PIRSR000005-1"/>
    </source>
</evidence>
<keyword evidence="2" id="KW-0813">Transport</keyword>
<evidence type="ECO:0000256" key="1">
    <source>
        <dbReference type="ARBA" id="ARBA00004418"/>
    </source>
</evidence>
<evidence type="ECO:0000256" key="2">
    <source>
        <dbReference type="ARBA" id="ARBA00022448"/>
    </source>
</evidence>
<dbReference type="GO" id="GO:0042597">
    <property type="term" value="C:periplasmic space"/>
    <property type="evidence" value="ECO:0007669"/>
    <property type="project" value="UniProtKB-SubCell"/>
</dbReference>
<keyword evidence="4 9" id="KW-0479">Metal-binding</keyword>
<comment type="caution">
    <text evidence="11">The sequence shown here is derived from an EMBL/GenBank/DDBJ whole genome shotgun (WGS) entry which is preliminary data.</text>
</comment>
<dbReference type="InterPro" id="IPR009056">
    <property type="entry name" value="Cyt_c-like_dom"/>
</dbReference>
<gene>
    <name evidence="11" type="ORF">G8770_05145</name>
</gene>